<organism evidence="7 8">
    <name type="scientific">Paenibacillus plantiphilus</name>
    <dbReference type="NCBI Taxonomy" id="2905650"/>
    <lineage>
        <taxon>Bacteria</taxon>
        <taxon>Bacillati</taxon>
        <taxon>Bacillota</taxon>
        <taxon>Bacilli</taxon>
        <taxon>Bacillales</taxon>
        <taxon>Paenibacillaceae</taxon>
        <taxon>Paenibacillus</taxon>
    </lineage>
</organism>
<dbReference type="CDD" id="cd08070">
    <property type="entry name" value="MPN_like"/>
    <property type="match status" value="1"/>
</dbReference>
<evidence type="ECO:0000313" key="8">
    <source>
        <dbReference type="Proteomes" id="UP000838686"/>
    </source>
</evidence>
<dbReference type="Gene3D" id="3.40.140.10">
    <property type="entry name" value="Cytidine Deaminase, domain 2"/>
    <property type="match status" value="1"/>
</dbReference>
<name>A0ABM9C752_9BACL</name>
<protein>
    <recommendedName>
        <fullName evidence="6">JAB domain-containing protein</fullName>
    </recommendedName>
</protein>
<comment type="caution">
    <text evidence="7">The sequence shown here is derived from an EMBL/GenBank/DDBJ whole genome shotgun (WGS) entry which is preliminary data.</text>
</comment>
<dbReference type="InterPro" id="IPR028090">
    <property type="entry name" value="JAB_dom_prok"/>
</dbReference>
<dbReference type="PANTHER" id="PTHR34858">
    <property type="entry name" value="CYSO-CYSTEINE PEPTIDASE"/>
    <property type="match status" value="1"/>
</dbReference>
<dbReference type="RefSeq" id="WP_236341827.1">
    <property type="nucleotide sequence ID" value="NZ_CAKMMF010000010.1"/>
</dbReference>
<keyword evidence="8" id="KW-1185">Reference proteome</keyword>
<keyword evidence="2" id="KW-0479">Metal-binding</keyword>
<dbReference type="Proteomes" id="UP000838686">
    <property type="component" value="Unassembled WGS sequence"/>
</dbReference>
<reference evidence="7" key="1">
    <citation type="submission" date="2022-01" db="EMBL/GenBank/DDBJ databases">
        <authorList>
            <person name="Criscuolo A."/>
        </authorList>
    </citation>
    <scope>NUCLEOTIDE SEQUENCE</scope>
    <source>
        <strain evidence="7">CIP111893</strain>
    </source>
</reference>
<dbReference type="PANTHER" id="PTHR34858:SF1">
    <property type="entry name" value="CYSO-CYSTEINE PEPTIDASE"/>
    <property type="match status" value="1"/>
</dbReference>
<evidence type="ECO:0000259" key="6">
    <source>
        <dbReference type="Pfam" id="PF14464"/>
    </source>
</evidence>
<keyword evidence="1" id="KW-0645">Protease</keyword>
<keyword evidence="5" id="KW-0482">Metalloprotease</keyword>
<evidence type="ECO:0000256" key="1">
    <source>
        <dbReference type="ARBA" id="ARBA00022670"/>
    </source>
</evidence>
<keyword evidence="4" id="KW-0862">Zinc</keyword>
<evidence type="ECO:0000256" key="2">
    <source>
        <dbReference type="ARBA" id="ARBA00022723"/>
    </source>
</evidence>
<evidence type="ECO:0000256" key="4">
    <source>
        <dbReference type="ARBA" id="ARBA00022833"/>
    </source>
</evidence>
<evidence type="ECO:0000313" key="7">
    <source>
        <dbReference type="EMBL" id="CAH1204472.1"/>
    </source>
</evidence>
<dbReference type="SUPFAM" id="SSF102712">
    <property type="entry name" value="JAB1/MPN domain"/>
    <property type="match status" value="1"/>
</dbReference>
<dbReference type="EMBL" id="CAKMMF010000010">
    <property type="protein sequence ID" value="CAH1204472.1"/>
    <property type="molecule type" value="Genomic_DNA"/>
</dbReference>
<dbReference type="Pfam" id="PF14464">
    <property type="entry name" value="Prok-JAB"/>
    <property type="match status" value="1"/>
</dbReference>
<dbReference type="InterPro" id="IPR051929">
    <property type="entry name" value="VirAsm_ModProt"/>
</dbReference>
<evidence type="ECO:0000256" key="5">
    <source>
        <dbReference type="ARBA" id="ARBA00023049"/>
    </source>
</evidence>
<evidence type="ECO:0000256" key="3">
    <source>
        <dbReference type="ARBA" id="ARBA00022801"/>
    </source>
</evidence>
<sequence>MKINQWTRENTADLYRQSATAQATGAAITEQARSQLIAACRAAYPNEACGVLAYAEQHAHHINPGNNSEHTSQGNSIVQVNTIYPIRNAAADSARCFLFHPQDWISTYYAIQKNRQSLVGFYHSHPGSLPIPSAADYTGIQYSTAASYWIISLNNPHIPVVQPYLFNQDTSSFEPLVLAQVSI</sequence>
<feature type="domain" description="JAB" evidence="6">
    <location>
        <begin position="30"/>
        <end position="154"/>
    </location>
</feature>
<accession>A0ABM9C752</accession>
<gene>
    <name evidence="7" type="ORF">PAECIP111893_02259</name>
</gene>
<keyword evidence="3" id="KW-0378">Hydrolase</keyword>
<proteinExistence type="predicted"/>